<feature type="region of interest" description="Disordered" evidence="1">
    <location>
        <begin position="160"/>
        <end position="188"/>
    </location>
</feature>
<accession>A0ABP0DAX8</accession>
<feature type="compositionally biased region" description="Low complexity" evidence="1">
    <location>
        <begin position="163"/>
        <end position="188"/>
    </location>
</feature>
<evidence type="ECO:0000313" key="3">
    <source>
        <dbReference type="Proteomes" id="UP001642502"/>
    </source>
</evidence>
<proteinExistence type="predicted"/>
<reference evidence="2 3" key="1">
    <citation type="submission" date="2024-01" db="EMBL/GenBank/DDBJ databases">
        <authorList>
            <person name="Allen C."/>
            <person name="Tagirdzhanova G."/>
        </authorList>
    </citation>
    <scope>NUCLEOTIDE SEQUENCE [LARGE SCALE GENOMIC DNA]</scope>
    <source>
        <strain evidence="2 3">CBS 119000</strain>
    </source>
</reference>
<keyword evidence="3" id="KW-1185">Reference proteome</keyword>
<evidence type="ECO:0000256" key="1">
    <source>
        <dbReference type="SAM" id="MobiDB-lite"/>
    </source>
</evidence>
<gene>
    <name evidence="2" type="ORF">SEPCBS119000_001177</name>
</gene>
<evidence type="ECO:0000313" key="2">
    <source>
        <dbReference type="EMBL" id="CAK7264791.1"/>
    </source>
</evidence>
<dbReference type="EMBL" id="CAWUON010000008">
    <property type="protein sequence ID" value="CAK7264791.1"/>
    <property type="molecule type" value="Genomic_DNA"/>
</dbReference>
<organism evidence="2 3">
    <name type="scientific">Sporothrix epigloea</name>
    <dbReference type="NCBI Taxonomy" id="1892477"/>
    <lineage>
        <taxon>Eukaryota</taxon>
        <taxon>Fungi</taxon>
        <taxon>Dikarya</taxon>
        <taxon>Ascomycota</taxon>
        <taxon>Pezizomycotina</taxon>
        <taxon>Sordariomycetes</taxon>
        <taxon>Sordariomycetidae</taxon>
        <taxon>Ophiostomatales</taxon>
        <taxon>Ophiostomataceae</taxon>
        <taxon>Sporothrix</taxon>
    </lineage>
</organism>
<name>A0ABP0DAX8_9PEZI</name>
<dbReference type="Proteomes" id="UP001642502">
    <property type="component" value="Unassembled WGS sequence"/>
</dbReference>
<protein>
    <submittedName>
        <fullName evidence="2">Uncharacterized protein</fullName>
    </submittedName>
</protein>
<sequence>MVAVPISRVAAFAVPLLPARGQSSVEAPDAPVLRHPEDSGAFSEARRFDLFKGKRRSKNQTIGRHAGVALATTTRTEFEAILTTSTVTPTISVTATPPPTTTASPVHACDLRYCDAGTSYCEYWGGYSSFDVSHGRPIPGETRTPIGVCTGITPVTETLGNVSPLSSTSSSIRSNNSSAPASTASVKATSSTSHSSIVTLTCMAVRE</sequence>
<comment type="caution">
    <text evidence="2">The sequence shown here is derived from an EMBL/GenBank/DDBJ whole genome shotgun (WGS) entry which is preliminary data.</text>
</comment>